<accession>A0AAD2G7S3</accession>
<sequence length="290" mass="33519">MGTAHSAGARTQRGSKKARINRLRQAQAEIDELERQIHELKILLYQTQVDGIMKRDKRDAEIYDIDTQTYRMRTDLIKKGKKASQVVPFQEYLNIARNAAATPKKKEENTKKDNNENETETVGNTNADKVTEDKAPPTPATIPKPNDQIAKPPSRFSRAIMVVPNFRDLPLANTLFAYLEAYLLKRLHMAMLQEHQQKIHRDCWSNSIADLCLEMEPLKKESALVKTKLNRTVEAHNDRLKGMKKVYEDHLRLQELLIYRYEQAPWNDVAEESPEDDLAHEDFDESKHMA</sequence>
<evidence type="ECO:0000313" key="2">
    <source>
        <dbReference type="EMBL" id="CAJ1964787.1"/>
    </source>
</evidence>
<feature type="region of interest" description="Disordered" evidence="1">
    <location>
        <begin position="269"/>
        <end position="290"/>
    </location>
</feature>
<feature type="compositionally biased region" description="Acidic residues" evidence="1">
    <location>
        <begin position="269"/>
        <end position="284"/>
    </location>
</feature>
<evidence type="ECO:0000256" key="1">
    <source>
        <dbReference type="SAM" id="MobiDB-lite"/>
    </source>
</evidence>
<protein>
    <submittedName>
        <fullName evidence="2">Uncharacterized protein</fullName>
    </submittedName>
</protein>
<proteinExistence type="predicted"/>
<reference evidence="2" key="1">
    <citation type="submission" date="2023-08" db="EMBL/GenBank/DDBJ databases">
        <authorList>
            <person name="Audoor S."/>
            <person name="Bilcke G."/>
        </authorList>
    </citation>
    <scope>NUCLEOTIDE SEQUENCE</scope>
</reference>
<feature type="compositionally biased region" description="Basic and acidic residues" evidence="1">
    <location>
        <begin position="104"/>
        <end position="115"/>
    </location>
</feature>
<keyword evidence="3" id="KW-1185">Reference proteome</keyword>
<evidence type="ECO:0000313" key="3">
    <source>
        <dbReference type="Proteomes" id="UP001295423"/>
    </source>
</evidence>
<name>A0AAD2G7S3_9STRA</name>
<gene>
    <name evidence="2" type="ORF">CYCCA115_LOCUS20793</name>
</gene>
<feature type="region of interest" description="Disordered" evidence="1">
    <location>
        <begin position="1"/>
        <end position="20"/>
    </location>
</feature>
<dbReference type="Proteomes" id="UP001295423">
    <property type="component" value="Unassembled WGS sequence"/>
</dbReference>
<feature type="region of interest" description="Disordered" evidence="1">
    <location>
        <begin position="100"/>
        <end position="152"/>
    </location>
</feature>
<dbReference type="AlphaFoldDB" id="A0AAD2G7S3"/>
<dbReference type="EMBL" id="CAKOGP040002202">
    <property type="protein sequence ID" value="CAJ1964787.1"/>
    <property type="molecule type" value="Genomic_DNA"/>
</dbReference>
<comment type="caution">
    <text evidence="2">The sequence shown here is derived from an EMBL/GenBank/DDBJ whole genome shotgun (WGS) entry which is preliminary data.</text>
</comment>
<organism evidence="2 3">
    <name type="scientific">Cylindrotheca closterium</name>
    <dbReference type="NCBI Taxonomy" id="2856"/>
    <lineage>
        <taxon>Eukaryota</taxon>
        <taxon>Sar</taxon>
        <taxon>Stramenopiles</taxon>
        <taxon>Ochrophyta</taxon>
        <taxon>Bacillariophyta</taxon>
        <taxon>Bacillariophyceae</taxon>
        <taxon>Bacillariophycidae</taxon>
        <taxon>Bacillariales</taxon>
        <taxon>Bacillariaceae</taxon>
        <taxon>Cylindrotheca</taxon>
    </lineage>
</organism>